<name>A0ABX5LNC6_9BACT</name>
<dbReference type="Proteomes" id="UP000245523">
    <property type="component" value="Unassembled WGS sequence"/>
</dbReference>
<dbReference type="EMBL" id="QGHD01000040">
    <property type="protein sequence ID" value="PWK89988.1"/>
    <property type="molecule type" value="Genomic_DNA"/>
</dbReference>
<dbReference type="Pfam" id="PF01381">
    <property type="entry name" value="HTH_3"/>
    <property type="match status" value="1"/>
</dbReference>
<reference evidence="2 3" key="1">
    <citation type="submission" date="2018-05" db="EMBL/GenBank/DDBJ databases">
        <title>Animal gut microbial communities from fecal samples from Wisconsin, USA.</title>
        <authorList>
            <person name="Neumann A."/>
        </authorList>
    </citation>
    <scope>NUCLEOTIDE SEQUENCE [LARGE SCALE GENOMIC DNA]</scope>
    <source>
        <strain evidence="2 3">UWS4</strain>
    </source>
</reference>
<dbReference type="CDD" id="cd00093">
    <property type="entry name" value="HTH_XRE"/>
    <property type="match status" value="1"/>
</dbReference>
<dbReference type="PROSITE" id="PS50943">
    <property type="entry name" value="HTH_CROC1"/>
    <property type="match status" value="1"/>
</dbReference>
<evidence type="ECO:0000313" key="3">
    <source>
        <dbReference type="Proteomes" id="UP000245523"/>
    </source>
</evidence>
<organism evidence="2 3">
    <name type="scientific">Hallerella porci</name>
    <dbReference type="NCBI Taxonomy" id="1945871"/>
    <lineage>
        <taxon>Bacteria</taxon>
        <taxon>Pseudomonadati</taxon>
        <taxon>Fibrobacterota</taxon>
        <taxon>Fibrobacteria</taxon>
        <taxon>Fibrobacterales</taxon>
        <taxon>Fibrobacteraceae</taxon>
        <taxon>Hallerella</taxon>
    </lineage>
</organism>
<dbReference type="Gene3D" id="1.10.260.40">
    <property type="entry name" value="lambda repressor-like DNA-binding domains"/>
    <property type="match status" value="1"/>
</dbReference>
<dbReference type="InterPro" id="IPR010982">
    <property type="entry name" value="Lambda_DNA-bd_dom_sf"/>
</dbReference>
<protein>
    <submittedName>
        <fullName evidence="2">Helix-turn-helix protein</fullName>
    </submittedName>
</protein>
<proteinExistence type="predicted"/>
<dbReference type="RefSeq" id="WP_109587847.1">
    <property type="nucleotide sequence ID" value="NZ_JAXEIU010000059.1"/>
</dbReference>
<accession>A0ABX5LNC6</accession>
<dbReference type="SUPFAM" id="SSF47413">
    <property type="entry name" value="lambda repressor-like DNA-binding domains"/>
    <property type="match status" value="1"/>
</dbReference>
<sequence>MLAVAKKPHIEVRAKKIPQSLIDFLKENFGGVEIEKDSYTPEEIPELTEVRENTSPAEAIFINRDMRGWTQSDLAQKLDVSVQVVCDLENARRAVSRKMAVKLGNAFGTDPAEFFKF</sequence>
<evidence type="ECO:0000313" key="2">
    <source>
        <dbReference type="EMBL" id="PWK89988.1"/>
    </source>
</evidence>
<comment type="caution">
    <text evidence="2">The sequence shown here is derived from an EMBL/GenBank/DDBJ whole genome shotgun (WGS) entry which is preliminary data.</text>
</comment>
<keyword evidence="3" id="KW-1185">Reference proteome</keyword>
<dbReference type="SMART" id="SM00530">
    <property type="entry name" value="HTH_XRE"/>
    <property type="match status" value="1"/>
</dbReference>
<evidence type="ECO:0000259" key="1">
    <source>
        <dbReference type="PROSITE" id="PS50943"/>
    </source>
</evidence>
<feature type="domain" description="HTH cro/C1-type" evidence="1">
    <location>
        <begin position="64"/>
        <end position="114"/>
    </location>
</feature>
<gene>
    <name evidence="2" type="ORF">B0H50_14020</name>
</gene>
<dbReference type="InterPro" id="IPR001387">
    <property type="entry name" value="Cro/C1-type_HTH"/>
</dbReference>